<evidence type="ECO:0000313" key="3">
    <source>
        <dbReference type="EMBL" id="CAK0813603.1"/>
    </source>
</evidence>
<feature type="domain" description="Fe2OG dioxygenase" evidence="2">
    <location>
        <begin position="192"/>
        <end position="315"/>
    </location>
</feature>
<name>A0ABN9R497_9DINO</name>
<dbReference type="InterPro" id="IPR027450">
    <property type="entry name" value="AlkB-like"/>
</dbReference>
<accession>A0ABN9R497</accession>
<dbReference type="InterPro" id="IPR032857">
    <property type="entry name" value="ALKBH4"/>
</dbReference>
<organism evidence="3 4">
    <name type="scientific">Prorocentrum cordatum</name>
    <dbReference type="NCBI Taxonomy" id="2364126"/>
    <lineage>
        <taxon>Eukaryota</taxon>
        <taxon>Sar</taxon>
        <taxon>Alveolata</taxon>
        <taxon>Dinophyceae</taxon>
        <taxon>Prorocentrales</taxon>
        <taxon>Prorocentraceae</taxon>
        <taxon>Prorocentrum</taxon>
    </lineage>
</organism>
<dbReference type="PANTHER" id="PTHR12463">
    <property type="entry name" value="OXYGENASE-RELATED"/>
    <property type="match status" value="1"/>
</dbReference>
<feature type="region of interest" description="Disordered" evidence="1">
    <location>
        <begin position="339"/>
        <end position="358"/>
    </location>
</feature>
<evidence type="ECO:0000256" key="1">
    <source>
        <dbReference type="SAM" id="MobiDB-lite"/>
    </source>
</evidence>
<evidence type="ECO:0000259" key="2">
    <source>
        <dbReference type="PROSITE" id="PS51471"/>
    </source>
</evidence>
<dbReference type="Pfam" id="PF13532">
    <property type="entry name" value="2OG-FeII_Oxy_2"/>
    <property type="match status" value="1"/>
</dbReference>
<gene>
    <name evidence="3" type="ORF">PCOR1329_LOCUS17469</name>
</gene>
<dbReference type="Proteomes" id="UP001189429">
    <property type="component" value="Unassembled WGS sequence"/>
</dbReference>
<keyword evidence="4" id="KW-1185">Reference proteome</keyword>
<dbReference type="PROSITE" id="PS51471">
    <property type="entry name" value="FE2OG_OXY"/>
    <property type="match status" value="1"/>
</dbReference>
<dbReference type="EMBL" id="CAUYUJ010005424">
    <property type="protein sequence ID" value="CAK0813603.1"/>
    <property type="molecule type" value="Genomic_DNA"/>
</dbReference>
<sequence length="358" mass="38613">MAAQALLQGLARPDPAAFRAPRSRDPTRHLYIAKCGRGCGDTPESVLATLCELVPQGEVEGLYVGPQGISYATFATPASASLARDGVATATRWVVKFADYAEVAPRPVLPTSVASTADVEVPGLELVEGFVSEAEAQRLLQAVYARPWSDAIRRRVQHYGHAFDYSRLAIADSCEAKLPDFARDLVSRLDFDVNQLTVNEYEPGVGIAAHCDAHSAFGAEVAALSLGSGIVMEFRRPGPDGEGKVSVGRHHRLAPPAKPEVLKSVWLPPNSLLVMRGEARYGWQHGIAWRKTDCLTEGVAVPRGRRVSFTLRAARGHPCSCQWPLLCNSQNPEAHVLPSRLNAPAHPPVEADPGRGEI</sequence>
<dbReference type="Gene3D" id="2.60.120.590">
    <property type="entry name" value="Alpha-ketoglutarate-dependent dioxygenase AlkB-like"/>
    <property type="match status" value="1"/>
</dbReference>
<dbReference type="PANTHER" id="PTHR12463:SF1">
    <property type="entry name" value="2-OXOGLUTARATE AND FE-DEPENDENT OXYGENASE FAMILY PROTEIN"/>
    <property type="match status" value="1"/>
</dbReference>
<evidence type="ECO:0000313" key="4">
    <source>
        <dbReference type="Proteomes" id="UP001189429"/>
    </source>
</evidence>
<dbReference type="SUPFAM" id="SSF51197">
    <property type="entry name" value="Clavaminate synthase-like"/>
    <property type="match status" value="1"/>
</dbReference>
<comment type="caution">
    <text evidence="3">The sequence shown here is derived from an EMBL/GenBank/DDBJ whole genome shotgun (WGS) entry which is preliminary data.</text>
</comment>
<protein>
    <recommendedName>
        <fullName evidence="2">Fe2OG dioxygenase domain-containing protein</fullName>
    </recommendedName>
</protein>
<proteinExistence type="predicted"/>
<dbReference type="InterPro" id="IPR037151">
    <property type="entry name" value="AlkB-like_sf"/>
</dbReference>
<reference evidence="3" key="1">
    <citation type="submission" date="2023-10" db="EMBL/GenBank/DDBJ databases">
        <authorList>
            <person name="Chen Y."/>
            <person name="Shah S."/>
            <person name="Dougan E. K."/>
            <person name="Thang M."/>
            <person name="Chan C."/>
        </authorList>
    </citation>
    <scope>NUCLEOTIDE SEQUENCE [LARGE SCALE GENOMIC DNA]</scope>
</reference>
<dbReference type="InterPro" id="IPR005123">
    <property type="entry name" value="Oxoglu/Fe-dep_dioxygenase_dom"/>
</dbReference>